<evidence type="ECO:0000313" key="13">
    <source>
        <dbReference type="EMBL" id="GAL61725.1"/>
    </source>
</evidence>
<feature type="transmembrane region" description="Helical" evidence="12">
    <location>
        <begin position="183"/>
        <end position="205"/>
    </location>
</feature>
<dbReference type="PANTHER" id="PTHR30365">
    <property type="entry name" value="CYTOCHROME D UBIQUINOL OXIDASE"/>
    <property type="match status" value="1"/>
</dbReference>
<dbReference type="Proteomes" id="UP000029644">
    <property type="component" value="Unassembled WGS sequence"/>
</dbReference>
<evidence type="ECO:0000256" key="7">
    <source>
        <dbReference type="ARBA" id="ARBA00022723"/>
    </source>
</evidence>
<evidence type="ECO:0000256" key="1">
    <source>
        <dbReference type="ARBA" id="ARBA00004651"/>
    </source>
</evidence>
<organism evidence="13 14">
    <name type="scientific">Algibacter lectus</name>
    <dbReference type="NCBI Taxonomy" id="221126"/>
    <lineage>
        <taxon>Bacteria</taxon>
        <taxon>Pseudomonadati</taxon>
        <taxon>Bacteroidota</taxon>
        <taxon>Flavobacteriia</taxon>
        <taxon>Flavobacteriales</taxon>
        <taxon>Flavobacteriaceae</taxon>
        <taxon>Algibacter</taxon>
    </lineage>
</organism>
<feature type="transmembrane region" description="Helical" evidence="12">
    <location>
        <begin position="409"/>
        <end position="430"/>
    </location>
</feature>
<dbReference type="GO" id="GO:0070069">
    <property type="term" value="C:cytochrome complex"/>
    <property type="evidence" value="ECO:0007669"/>
    <property type="project" value="UniProtKB-UniRule"/>
</dbReference>
<evidence type="ECO:0000256" key="8">
    <source>
        <dbReference type="ARBA" id="ARBA00022982"/>
    </source>
</evidence>
<keyword evidence="10 12" id="KW-0408">Iron</keyword>
<protein>
    <submittedName>
        <fullName evidence="13">Cytochrome d ubiquinol oxidase subunit I</fullName>
    </submittedName>
</protein>
<evidence type="ECO:0000313" key="14">
    <source>
        <dbReference type="Proteomes" id="UP000029644"/>
    </source>
</evidence>
<comment type="subcellular location">
    <subcellularLocation>
        <location evidence="1">Cell membrane</location>
        <topology evidence="1">Multi-pass membrane protein</topology>
    </subcellularLocation>
</comment>
<comment type="caution">
    <text evidence="13">The sequence shown here is derived from an EMBL/GenBank/DDBJ whole genome shotgun (WGS) entry which is preliminary data.</text>
</comment>
<dbReference type="EMBL" id="BBNQ01000003">
    <property type="protein sequence ID" value="GAL61725.1"/>
    <property type="molecule type" value="Genomic_DNA"/>
</dbReference>
<dbReference type="GO" id="GO:0020037">
    <property type="term" value="F:heme binding"/>
    <property type="evidence" value="ECO:0007669"/>
    <property type="project" value="TreeGrafter"/>
</dbReference>
<reference evidence="13 14" key="1">
    <citation type="journal article" date="2014" name="Genome Announc.">
        <title>Draft Genome Sequences of Marine Flavobacterium Algibacter lectus Strains SS8 and NR4.</title>
        <authorList>
            <person name="Takatani N."/>
            <person name="Nakanishi M."/>
            <person name="Meirelles P."/>
            <person name="Mino S."/>
            <person name="Suda W."/>
            <person name="Oshima K."/>
            <person name="Hattori M."/>
            <person name="Ohkuma M."/>
            <person name="Hosokawa M."/>
            <person name="Miyashita K."/>
            <person name="Thompson F.L."/>
            <person name="Niwa A."/>
            <person name="Sawabe T."/>
            <person name="Sawabe T."/>
        </authorList>
    </citation>
    <scope>NUCLEOTIDE SEQUENCE [LARGE SCALE GENOMIC DNA]</scope>
    <source>
        <strain evidence="13 14">JCM 19300</strain>
    </source>
</reference>
<dbReference type="GO" id="GO:0009055">
    <property type="term" value="F:electron transfer activity"/>
    <property type="evidence" value="ECO:0007669"/>
    <property type="project" value="UniProtKB-UniRule"/>
</dbReference>
<feature type="transmembrane region" description="Helical" evidence="12">
    <location>
        <begin position="54"/>
        <end position="71"/>
    </location>
</feature>
<accession>A0A090VA71</accession>
<evidence type="ECO:0000256" key="3">
    <source>
        <dbReference type="ARBA" id="ARBA00022448"/>
    </source>
</evidence>
<keyword evidence="6 12" id="KW-0812">Transmembrane</keyword>
<evidence type="ECO:0000256" key="9">
    <source>
        <dbReference type="ARBA" id="ARBA00022989"/>
    </source>
</evidence>
<dbReference type="GO" id="GO:0005886">
    <property type="term" value="C:plasma membrane"/>
    <property type="evidence" value="ECO:0007669"/>
    <property type="project" value="UniProtKB-SubCell"/>
</dbReference>
<keyword evidence="11 12" id="KW-0472">Membrane</keyword>
<evidence type="ECO:0000256" key="5">
    <source>
        <dbReference type="ARBA" id="ARBA00022617"/>
    </source>
</evidence>
<keyword evidence="4 12" id="KW-1003">Cell membrane</keyword>
<dbReference type="GO" id="GO:0046872">
    <property type="term" value="F:metal ion binding"/>
    <property type="evidence" value="ECO:0007669"/>
    <property type="project" value="UniProtKB-UniRule"/>
</dbReference>
<dbReference type="PIRSF" id="PIRSF006446">
    <property type="entry name" value="Cyt_quinol_oxidase_1"/>
    <property type="match status" value="1"/>
</dbReference>
<sequence length="444" mass="49880">MEDMLFYDRMQFAFTITFHYLFPQLTMGLSLIVVYFKGKYLYSEIEKYNDAAKFWMKIFALNFAMGVVTGIPMEFQFGTNWAKLSELTGGIIGQTLAMEGMFSFFLESSFLGLFIFGEKLLGHKLHFVTGFLVFLGSWASGYLIIATHSWMQHPVGYEILENGRFVLNNFSALFSNPWLLPSYFHNQLASVITASFVVAAIGAFYILNNKHSEFGKLFVKTGVGFGLVSSILVAFPTGDLVAKNVVKHQPVTFAAMEGIFETEEGGSEIVLIGQPNMLEQKLDNKIAVPNILSFLTYQDWNAEIKGLNEFDKSTHPTNIPGLYYAYHIMVGLGTIFIGLMLLAAVQLFRKKLYTTKWILWALMFMLPFPYIANTTGWYTAELGRQPWLVYNLLRTADGASPTVSAGNTLFTLLGFIGLYLLLGLLFLMLAGKIINKGPQLNNTH</sequence>
<dbReference type="RefSeq" id="WP_042503598.1">
    <property type="nucleotide sequence ID" value="NZ_BBNQ01000003.1"/>
</dbReference>
<dbReference type="OrthoDB" id="9807042at2"/>
<dbReference type="GO" id="GO:0016682">
    <property type="term" value="F:oxidoreductase activity, acting on diphenols and related substances as donors, oxygen as acceptor"/>
    <property type="evidence" value="ECO:0007669"/>
    <property type="project" value="TreeGrafter"/>
</dbReference>
<feature type="transmembrane region" description="Helical" evidence="12">
    <location>
        <begin position="91"/>
        <end position="115"/>
    </location>
</feature>
<evidence type="ECO:0000256" key="10">
    <source>
        <dbReference type="ARBA" id="ARBA00023004"/>
    </source>
</evidence>
<evidence type="ECO:0000256" key="12">
    <source>
        <dbReference type="PIRNR" id="PIRNR006446"/>
    </source>
</evidence>
<keyword evidence="7 12" id="KW-0479">Metal-binding</keyword>
<feature type="transmembrane region" description="Helical" evidence="12">
    <location>
        <begin position="12"/>
        <end position="34"/>
    </location>
</feature>
<gene>
    <name evidence="13" type="ORF">JCM19300_1548</name>
</gene>
<feature type="transmembrane region" description="Helical" evidence="12">
    <location>
        <begin position="217"/>
        <end position="235"/>
    </location>
</feature>
<dbReference type="AlphaFoldDB" id="A0A090VA71"/>
<evidence type="ECO:0000256" key="11">
    <source>
        <dbReference type="ARBA" id="ARBA00023136"/>
    </source>
</evidence>
<keyword evidence="9 12" id="KW-1133">Transmembrane helix</keyword>
<feature type="transmembrane region" description="Helical" evidence="12">
    <location>
        <begin position="323"/>
        <end position="345"/>
    </location>
</feature>
<dbReference type="Pfam" id="PF01654">
    <property type="entry name" value="Cyt_bd_oxida_I"/>
    <property type="match status" value="1"/>
</dbReference>
<name>A0A090VA71_9FLAO</name>
<comment type="similarity">
    <text evidence="2 12">Belongs to the cytochrome ubiquinol oxidase subunit 1 family.</text>
</comment>
<evidence type="ECO:0000256" key="4">
    <source>
        <dbReference type="ARBA" id="ARBA00022475"/>
    </source>
</evidence>
<proteinExistence type="inferred from homology"/>
<evidence type="ECO:0000256" key="6">
    <source>
        <dbReference type="ARBA" id="ARBA00022692"/>
    </source>
</evidence>
<keyword evidence="5 12" id="KW-0349">Heme</keyword>
<dbReference type="PANTHER" id="PTHR30365:SF14">
    <property type="entry name" value="CYTOCHROME BD MENAQUINOL OXIDASE SUBUNIT I-RELATED"/>
    <property type="match status" value="1"/>
</dbReference>
<keyword evidence="3 12" id="KW-0813">Transport</keyword>
<dbReference type="GO" id="GO:0019646">
    <property type="term" value="P:aerobic electron transport chain"/>
    <property type="evidence" value="ECO:0007669"/>
    <property type="project" value="InterPro"/>
</dbReference>
<evidence type="ECO:0000256" key="2">
    <source>
        <dbReference type="ARBA" id="ARBA00009819"/>
    </source>
</evidence>
<keyword evidence="8 12" id="KW-0249">Electron transport</keyword>
<dbReference type="InterPro" id="IPR002585">
    <property type="entry name" value="Cyt-d_ubiquinol_oxidase_su_1"/>
</dbReference>
<feature type="transmembrane region" description="Helical" evidence="12">
    <location>
        <begin position="127"/>
        <end position="145"/>
    </location>
</feature>
<feature type="transmembrane region" description="Helical" evidence="12">
    <location>
        <begin position="357"/>
        <end position="380"/>
    </location>
</feature>